<reference evidence="1" key="1">
    <citation type="submission" date="2019-12" db="EMBL/GenBank/DDBJ databases">
        <title>Genome sequencing and annotation of Brassica cretica.</title>
        <authorList>
            <person name="Studholme D.J."/>
            <person name="Sarris P."/>
        </authorList>
    </citation>
    <scope>NUCLEOTIDE SEQUENCE</scope>
    <source>
        <strain evidence="1">PFS-109/04</strain>
        <tissue evidence="1">Leaf</tissue>
    </source>
</reference>
<evidence type="ECO:0000313" key="1">
    <source>
        <dbReference type="EMBL" id="KAF3536369.1"/>
    </source>
</evidence>
<gene>
    <name evidence="1" type="ORF">F2Q69_00020428</name>
</gene>
<dbReference type="Proteomes" id="UP000712600">
    <property type="component" value="Unassembled WGS sequence"/>
</dbReference>
<name>A0A8S9Q153_BRACR</name>
<proteinExistence type="predicted"/>
<evidence type="ECO:0000313" key="2">
    <source>
        <dbReference type="Proteomes" id="UP000712600"/>
    </source>
</evidence>
<dbReference type="EMBL" id="QGKX02001290">
    <property type="protein sequence ID" value="KAF3536369.1"/>
    <property type="molecule type" value="Genomic_DNA"/>
</dbReference>
<accession>A0A8S9Q153</accession>
<dbReference type="AlphaFoldDB" id="A0A8S9Q153"/>
<protein>
    <submittedName>
        <fullName evidence="1">Uncharacterized protein</fullName>
    </submittedName>
</protein>
<sequence>MWEKRDSGTSGEVVSEVSTSRICSKAICGCCSIRLLRLAPLIRLKGACSLQERCGVAAKEDSCRLAIFAASDRDESRVLAFSNFSRYSGTESVPCFNATRSARGSSKRPLNLPESAMM</sequence>
<comment type="caution">
    <text evidence="1">The sequence shown here is derived from an EMBL/GenBank/DDBJ whole genome shotgun (WGS) entry which is preliminary data.</text>
</comment>
<organism evidence="1 2">
    <name type="scientific">Brassica cretica</name>
    <name type="common">Mustard</name>
    <dbReference type="NCBI Taxonomy" id="69181"/>
    <lineage>
        <taxon>Eukaryota</taxon>
        <taxon>Viridiplantae</taxon>
        <taxon>Streptophyta</taxon>
        <taxon>Embryophyta</taxon>
        <taxon>Tracheophyta</taxon>
        <taxon>Spermatophyta</taxon>
        <taxon>Magnoliopsida</taxon>
        <taxon>eudicotyledons</taxon>
        <taxon>Gunneridae</taxon>
        <taxon>Pentapetalae</taxon>
        <taxon>rosids</taxon>
        <taxon>malvids</taxon>
        <taxon>Brassicales</taxon>
        <taxon>Brassicaceae</taxon>
        <taxon>Brassiceae</taxon>
        <taxon>Brassica</taxon>
    </lineage>
</organism>